<name>A0ABX8QYL8_9ACTN</name>
<dbReference type="Pfam" id="PF21597">
    <property type="entry name" value="TetR_C_43"/>
    <property type="match status" value="1"/>
</dbReference>
<evidence type="ECO:0000259" key="5">
    <source>
        <dbReference type="PROSITE" id="PS50977"/>
    </source>
</evidence>
<dbReference type="PANTHER" id="PTHR30055:SF234">
    <property type="entry name" value="HTH-TYPE TRANSCRIPTIONAL REGULATOR BETI"/>
    <property type="match status" value="1"/>
</dbReference>
<dbReference type="SUPFAM" id="SSF46689">
    <property type="entry name" value="Homeodomain-like"/>
    <property type="match status" value="1"/>
</dbReference>
<keyword evidence="3" id="KW-0804">Transcription</keyword>
<dbReference type="InterPro" id="IPR049445">
    <property type="entry name" value="TetR_SbtR-like_C"/>
</dbReference>
<dbReference type="Proteomes" id="UP001049518">
    <property type="component" value="Chromosome"/>
</dbReference>
<evidence type="ECO:0000256" key="1">
    <source>
        <dbReference type="ARBA" id="ARBA00023015"/>
    </source>
</evidence>
<evidence type="ECO:0000313" key="6">
    <source>
        <dbReference type="EMBL" id="QXJ23880.1"/>
    </source>
</evidence>
<dbReference type="PANTHER" id="PTHR30055">
    <property type="entry name" value="HTH-TYPE TRANSCRIPTIONAL REGULATOR RUTR"/>
    <property type="match status" value="1"/>
</dbReference>
<gene>
    <name evidence="6" type="ORF">AGRA3207_005098</name>
</gene>
<keyword evidence="2 4" id="KW-0238">DNA-binding</keyword>
<dbReference type="Gene3D" id="1.10.357.10">
    <property type="entry name" value="Tetracycline Repressor, domain 2"/>
    <property type="match status" value="1"/>
</dbReference>
<feature type="domain" description="HTH tetR-type" evidence="5">
    <location>
        <begin position="19"/>
        <end position="78"/>
    </location>
</feature>
<reference evidence="6" key="1">
    <citation type="submission" date="2020-07" db="EMBL/GenBank/DDBJ databases">
        <authorList>
            <person name="Tarantini F.S."/>
            <person name="Hong K.W."/>
            <person name="Chan K.G."/>
        </authorList>
    </citation>
    <scope>NUCLEOTIDE SEQUENCE</scope>
    <source>
        <strain evidence="6">32-07</strain>
    </source>
</reference>
<dbReference type="InterPro" id="IPR009057">
    <property type="entry name" value="Homeodomain-like_sf"/>
</dbReference>
<dbReference type="RefSeq" id="WP_231329562.1">
    <property type="nucleotide sequence ID" value="NZ_CP059572.1"/>
</dbReference>
<evidence type="ECO:0000256" key="4">
    <source>
        <dbReference type="PROSITE-ProRule" id="PRU00335"/>
    </source>
</evidence>
<accession>A0ABX8QYL8</accession>
<dbReference type="InterPro" id="IPR001647">
    <property type="entry name" value="HTH_TetR"/>
</dbReference>
<protein>
    <submittedName>
        <fullName evidence="6">TetR/AcrR family transcriptional regulator</fullName>
    </submittedName>
</protein>
<evidence type="ECO:0000256" key="3">
    <source>
        <dbReference type="ARBA" id="ARBA00023163"/>
    </source>
</evidence>
<keyword evidence="1" id="KW-0805">Transcription regulation</keyword>
<organism evidence="6 7">
    <name type="scientific">Actinomadura graeca</name>
    <dbReference type="NCBI Taxonomy" id="2750812"/>
    <lineage>
        <taxon>Bacteria</taxon>
        <taxon>Bacillati</taxon>
        <taxon>Actinomycetota</taxon>
        <taxon>Actinomycetes</taxon>
        <taxon>Streptosporangiales</taxon>
        <taxon>Thermomonosporaceae</taxon>
        <taxon>Actinomadura</taxon>
    </lineage>
</organism>
<keyword evidence="7" id="KW-1185">Reference proteome</keyword>
<evidence type="ECO:0000256" key="2">
    <source>
        <dbReference type="ARBA" id="ARBA00023125"/>
    </source>
</evidence>
<dbReference type="InterPro" id="IPR050109">
    <property type="entry name" value="HTH-type_TetR-like_transc_reg"/>
</dbReference>
<dbReference type="PRINTS" id="PR00455">
    <property type="entry name" value="HTHTETR"/>
</dbReference>
<evidence type="ECO:0000313" key="7">
    <source>
        <dbReference type="Proteomes" id="UP001049518"/>
    </source>
</evidence>
<dbReference type="PROSITE" id="PS50977">
    <property type="entry name" value="HTH_TETR_2"/>
    <property type="match status" value="1"/>
</dbReference>
<dbReference type="Pfam" id="PF00440">
    <property type="entry name" value="TetR_N"/>
    <property type="match status" value="1"/>
</dbReference>
<feature type="DNA-binding region" description="H-T-H motif" evidence="4">
    <location>
        <begin position="41"/>
        <end position="60"/>
    </location>
</feature>
<dbReference type="EMBL" id="CP059572">
    <property type="protein sequence ID" value="QXJ23880.1"/>
    <property type="molecule type" value="Genomic_DNA"/>
</dbReference>
<dbReference type="SUPFAM" id="SSF48498">
    <property type="entry name" value="Tetracyclin repressor-like, C-terminal domain"/>
    <property type="match status" value="1"/>
</dbReference>
<dbReference type="InterPro" id="IPR036271">
    <property type="entry name" value="Tet_transcr_reg_TetR-rel_C_sf"/>
</dbReference>
<proteinExistence type="predicted"/>
<sequence>MEPQETTAPPARPLRADVRRNRENLLAAAREIFAAHGAEASLESVAERAGVGIGTLYRHFPTRQDLLETLLTDGYVQLGQRADELLDDPSPGAALVAWLEAFIAQVTPFRGMAASVMVTLRDERSELFHACHAMRSSGATLFARAQEAGSVPPGTAFLDVLRLAGAIAMATEGEPVVSGRLLDLAVRGVIPGSAATSVTGPPH</sequence>